<dbReference type="Proteomes" id="UP001058458">
    <property type="component" value="Chromosome"/>
</dbReference>
<evidence type="ECO:0000313" key="1">
    <source>
        <dbReference type="EMBL" id="UOE75829.1"/>
    </source>
</evidence>
<dbReference type="AlphaFoldDB" id="A0AB38QWH2"/>
<dbReference type="RefSeq" id="WP_185948724.1">
    <property type="nucleotide sequence ID" value="NZ_CP063414.1"/>
</dbReference>
<proteinExistence type="predicted"/>
<evidence type="ECO:0008006" key="3">
    <source>
        <dbReference type="Google" id="ProtNLM"/>
    </source>
</evidence>
<accession>A0AB38QWH2</accession>
<protein>
    <recommendedName>
        <fullName evidence="3">DUF5659 domain-containing protein</fullName>
    </recommendedName>
</protein>
<reference evidence="1" key="1">
    <citation type="submission" date="2020-10" db="EMBL/GenBank/DDBJ databases">
        <authorList>
            <person name="Delgado J.A."/>
            <person name="Gonzalez J.M."/>
        </authorList>
    </citation>
    <scope>NUCLEOTIDE SEQUENCE</scope>
    <source>
        <strain evidence="1">23.6</strain>
    </source>
</reference>
<organism evidence="1 2">
    <name type="scientific">Parageobacillus thermoglucosidasius</name>
    <name type="common">Geobacillus thermoglucosidasius</name>
    <dbReference type="NCBI Taxonomy" id="1426"/>
    <lineage>
        <taxon>Bacteria</taxon>
        <taxon>Bacillati</taxon>
        <taxon>Bacillota</taxon>
        <taxon>Bacilli</taxon>
        <taxon>Bacillales</taxon>
        <taxon>Anoxybacillaceae</taxon>
        <taxon>Parageobacillus</taxon>
    </lineage>
</organism>
<evidence type="ECO:0000313" key="2">
    <source>
        <dbReference type="Proteomes" id="UP001058458"/>
    </source>
</evidence>
<name>A0AB38QWH2_PARTM</name>
<sequence>MNKSKYFFCYDLALKRKIDTYGIRYITTAISNKGHRFWLYEKTEELKKIIEG</sequence>
<dbReference type="EMBL" id="CP063414">
    <property type="protein sequence ID" value="UOE75829.1"/>
    <property type="molecule type" value="Genomic_DNA"/>
</dbReference>
<gene>
    <name evidence="1" type="ORF">IMI45_16195</name>
</gene>